<name>A0A4Z2FQ05_9TELE</name>
<sequence length="118" mass="11965">MEDHHRSSGLRPAGPHARLRPRGARFVPGCASSFTGPGVRAPESSEFTDPLTEGLQLLGELLVALHRLTAALAAGAVAEVGGAVEPAELGVAAPAQVVALLGLVQVQSLVVKGTCNQG</sequence>
<proteinExistence type="predicted"/>
<feature type="region of interest" description="Disordered" evidence="1">
    <location>
        <begin position="1"/>
        <end position="23"/>
    </location>
</feature>
<evidence type="ECO:0000256" key="1">
    <source>
        <dbReference type="SAM" id="MobiDB-lite"/>
    </source>
</evidence>
<dbReference type="EMBL" id="SRLO01000981">
    <property type="protein sequence ID" value="TNN43229.1"/>
    <property type="molecule type" value="Genomic_DNA"/>
</dbReference>
<keyword evidence="3" id="KW-1185">Reference proteome</keyword>
<dbReference type="AlphaFoldDB" id="A0A4Z2FQ05"/>
<reference evidence="2 3" key="1">
    <citation type="submission" date="2019-03" db="EMBL/GenBank/DDBJ databases">
        <title>First draft genome of Liparis tanakae, snailfish: a comprehensive survey of snailfish specific genes.</title>
        <authorList>
            <person name="Kim W."/>
            <person name="Song I."/>
            <person name="Jeong J.-H."/>
            <person name="Kim D."/>
            <person name="Kim S."/>
            <person name="Ryu S."/>
            <person name="Song J.Y."/>
            <person name="Lee S.K."/>
        </authorList>
    </citation>
    <scope>NUCLEOTIDE SEQUENCE [LARGE SCALE GENOMIC DNA]</scope>
    <source>
        <tissue evidence="2">Muscle</tissue>
    </source>
</reference>
<comment type="caution">
    <text evidence="2">The sequence shown here is derived from an EMBL/GenBank/DDBJ whole genome shotgun (WGS) entry which is preliminary data.</text>
</comment>
<evidence type="ECO:0000313" key="2">
    <source>
        <dbReference type="EMBL" id="TNN43229.1"/>
    </source>
</evidence>
<evidence type="ECO:0000313" key="3">
    <source>
        <dbReference type="Proteomes" id="UP000314294"/>
    </source>
</evidence>
<dbReference type="Proteomes" id="UP000314294">
    <property type="component" value="Unassembled WGS sequence"/>
</dbReference>
<gene>
    <name evidence="2" type="ORF">EYF80_046597</name>
</gene>
<accession>A0A4Z2FQ05</accession>
<protein>
    <submittedName>
        <fullName evidence="2">Uncharacterized protein</fullName>
    </submittedName>
</protein>
<organism evidence="2 3">
    <name type="scientific">Liparis tanakae</name>
    <name type="common">Tanaka's snailfish</name>
    <dbReference type="NCBI Taxonomy" id="230148"/>
    <lineage>
        <taxon>Eukaryota</taxon>
        <taxon>Metazoa</taxon>
        <taxon>Chordata</taxon>
        <taxon>Craniata</taxon>
        <taxon>Vertebrata</taxon>
        <taxon>Euteleostomi</taxon>
        <taxon>Actinopterygii</taxon>
        <taxon>Neopterygii</taxon>
        <taxon>Teleostei</taxon>
        <taxon>Neoteleostei</taxon>
        <taxon>Acanthomorphata</taxon>
        <taxon>Eupercaria</taxon>
        <taxon>Perciformes</taxon>
        <taxon>Cottioidei</taxon>
        <taxon>Cottales</taxon>
        <taxon>Liparidae</taxon>
        <taxon>Liparis</taxon>
    </lineage>
</organism>